<gene>
    <name evidence="1" type="ORF">EAH84_04845</name>
</gene>
<keyword evidence="2" id="KW-1185">Reference proteome</keyword>
<accession>A0A502CPA3</accession>
<name>A0A502CPA3_9SPHN</name>
<dbReference type="EMBL" id="RCZK01000003">
    <property type="protein sequence ID" value="TPG13531.1"/>
    <property type="molecule type" value="Genomic_DNA"/>
</dbReference>
<protein>
    <recommendedName>
        <fullName evidence="3">DUF4365 domain-containing protein</fullName>
    </recommendedName>
</protein>
<dbReference type="Proteomes" id="UP000318413">
    <property type="component" value="Unassembled WGS sequence"/>
</dbReference>
<dbReference type="OrthoDB" id="6878627at2"/>
<comment type="caution">
    <text evidence="1">The sequence shown here is derived from an EMBL/GenBank/DDBJ whole genome shotgun (WGS) entry which is preliminary data.</text>
</comment>
<dbReference type="RefSeq" id="WP_140868602.1">
    <property type="nucleotide sequence ID" value="NZ_RCZK01000003.1"/>
</dbReference>
<evidence type="ECO:0008006" key="3">
    <source>
        <dbReference type="Google" id="ProtNLM"/>
    </source>
</evidence>
<organism evidence="1 2">
    <name type="scientific">Sphingomonas oligophenolica</name>
    <dbReference type="NCBI Taxonomy" id="301154"/>
    <lineage>
        <taxon>Bacteria</taxon>
        <taxon>Pseudomonadati</taxon>
        <taxon>Pseudomonadota</taxon>
        <taxon>Alphaproteobacteria</taxon>
        <taxon>Sphingomonadales</taxon>
        <taxon>Sphingomonadaceae</taxon>
        <taxon>Sphingomonas</taxon>
    </lineage>
</organism>
<proteinExistence type="predicted"/>
<evidence type="ECO:0000313" key="1">
    <source>
        <dbReference type="EMBL" id="TPG13531.1"/>
    </source>
</evidence>
<dbReference type="AlphaFoldDB" id="A0A502CPA3"/>
<reference evidence="1 2" key="1">
    <citation type="journal article" date="2019" name="Environ. Microbiol.">
        <title>Species interactions and distinct microbial communities in high Arctic permafrost affected cryosols are associated with the CH4 and CO2 gas fluxes.</title>
        <authorList>
            <person name="Altshuler I."/>
            <person name="Hamel J."/>
            <person name="Turney S."/>
            <person name="Magnuson E."/>
            <person name="Levesque R."/>
            <person name="Greer C."/>
            <person name="Whyte L.G."/>
        </authorList>
    </citation>
    <scope>NUCLEOTIDE SEQUENCE [LARGE SCALE GENOMIC DNA]</scope>
    <source>
        <strain evidence="1 2">S5.1</strain>
    </source>
</reference>
<evidence type="ECO:0000313" key="2">
    <source>
        <dbReference type="Proteomes" id="UP000318413"/>
    </source>
</evidence>
<sequence>MARKVGKLGERIFAALVSVYEPGATCNASEEDEHGWDHVVEFDHRPLRGLPADLATALPACFVQTKTRLRYGNLKATMKLSNALAFTRYNNPCFVVIVSAPAGEPVQFHAVHWWDVLMTRTLRRVRELHRDGVSEEELHKYEISFTMREADAHDGAALIGWMKATVRQFGRDYTVTKALLRESLGFDAKEITGSITFAPNASIEELVDHQLGLTPSIEMRKFAINHRRFDVELPFPIPDGPPIFARMHANPAAICDVRVRGPDGDSFTLEGELLVPVIPGLAEDQMKYRVRTAIFDLIWTGSAAKFQSQFDTATLRPPTELEKLAKFIGWGGMGEIDVMVTVGDDRLFGGMGSMDAFRDAPGWRRLAGPLGTLARIAEGAKTVVPLISIDQVLKVEWLDNLHSVVASTETTLNANVARDADFPTFDHAISFALLSVGDWAFGTLIRLLLRSIKRGDTSLRVTFGQATLLETYVFPTSDLTMFERLTADYTRHATRPGAFAIDNMLLHLAGEA</sequence>